<dbReference type="NCBIfam" id="TIGR02124">
    <property type="entry name" value="hypE"/>
    <property type="match status" value="1"/>
</dbReference>
<dbReference type="AlphaFoldDB" id="A0A2K9LPV7"/>
<dbReference type="Pfam" id="PF00586">
    <property type="entry name" value="AIRS"/>
    <property type="match status" value="1"/>
</dbReference>
<dbReference type="SUPFAM" id="SSF56042">
    <property type="entry name" value="PurM C-terminal domain-like"/>
    <property type="match status" value="1"/>
</dbReference>
<gene>
    <name evidence="4" type="primary">hypE</name>
    <name evidence="4" type="ORF">Kalk_18660</name>
</gene>
<accession>A0A2K9LPV7</accession>
<dbReference type="Gene3D" id="3.30.1330.10">
    <property type="entry name" value="PurM-like, N-terminal domain"/>
    <property type="match status" value="1"/>
</dbReference>
<dbReference type="InterPro" id="IPR036676">
    <property type="entry name" value="PurM-like_C_sf"/>
</dbReference>
<dbReference type="OrthoDB" id="9801934at2"/>
<name>A0A2K9LPV7_9GAMM</name>
<dbReference type="KEGG" id="kak:Kalk_18660"/>
<feature type="domain" description="PurM-like N-terminal" evidence="2">
    <location>
        <begin position="46"/>
        <end position="154"/>
    </location>
</feature>
<evidence type="ECO:0000313" key="4">
    <source>
        <dbReference type="EMBL" id="AUM14322.1"/>
    </source>
</evidence>
<evidence type="ECO:0000259" key="3">
    <source>
        <dbReference type="Pfam" id="PF02769"/>
    </source>
</evidence>
<dbReference type="Proteomes" id="UP000235116">
    <property type="component" value="Chromosome"/>
</dbReference>
<dbReference type="PANTHER" id="PTHR30303:SF0">
    <property type="entry name" value="CARBAMOYL DEHYDRATASE HYPE"/>
    <property type="match status" value="1"/>
</dbReference>
<dbReference type="InterPro" id="IPR036921">
    <property type="entry name" value="PurM-like_N_sf"/>
</dbReference>
<feature type="domain" description="PurM-like C-terminal" evidence="3">
    <location>
        <begin position="168"/>
        <end position="317"/>
    </location>
</feature>
<dbReference type="InterPro" id="IPR010918">
    <property type="entry name" value="PurM-like_C_dom"/>
</dbReference>
<dbReference type="Pfam" id="PF02769">
    <property type="entry name" value="AIRS_C"/>
    <property type="match status" value="1"/>
</dbReference>
<dbReference type="PIRSF" id="PIRSF005644">
    <property type="entry name" value="Hdrgns_mtr_HypE"/>
    <property type="match status" value="1"/>
</dbReference>
<protein>
    <submittedName>
        <fullName evidence="4">Hydrogenase expression/formation protein HypE</fullName>
    </submittedName>
</protein>
<organism evidence="4 5">
    <name type="scientific">Ketobacter alkanivorans</name>
    <dbReference type="NCBI Taxonomy" id="1917421"/>
    <lineage>
        <taxon>Bacteria</taxon>
        <taxon>Pseudomonadati</taxon>
        <taxon>Pseudomonadota</taxon>
        <taxon>Gammaproteobacteria</taxon>
        <taxon>Pseudomonadales</taxon>
        <taxon>Ketobacteraceae</taxon>
        <taxon>Ketobacter</taxon>
    </lineage>
</organism>
<sequence length="340" mass="36004">MKEIITLAHGAGGKAMESLIQQVFVPAFHGVEHAVLEDQARIPMRLLAEHGDRLAFTTDSYVVDPIFFPGGDIGMLAVNGTINDLAVGGAMPLYMSCAMVLEEGLPIEILQRVVNSMVEAANAAQVSIVTGDTKVVPRGQCDKLYINTTGIGVINSGVQISSQRACKGDVIIVNGSVGDHGAAIVSARTDLKLEASIQSDTQSLSELVQIMLRVCPDIHCMRDATRGGVAAVLNELADASRCTMYVDEKSIPVSPDVRGVCEILGFDPLYLANEGKLIAIVPESAAELVLCAMRQHPSGAGSVVIGQVVDQQGSAVVMETQFGAKRVINRLVGEQLPRIC</sequence>
<evidence type="ECO:0000256" key="1">
    <source>
        <dbReference type="ARBA" id="ARBA00006243"/>
    </source>
</evidence>
<reference evidence="5" key="1">
    <citation type="submission" date="2017-08" db="EMBL/GenBank/DDBJ databases">
        <title>Direct submision.</title>
        <authorList>
            <person name="Kim S.-J."/>
            <person name="Rhee S.-K."/>
        </authorList>
    </citation>
    <scope>NUCLEOTIDE SEQUENCE [LARGE SCALE GENOMIC DNA]</scope>
    <source>
        <strain evidence="5">GI5</strain>
    </source>
</reference>
<comment type="similarity">
    <text evidence="1">Belongs to the HypE family.</text>
</comment>
<proteinExistence type="inferred from homology"/>
<evidence type="ECO:0000259" key="2">
    <source>
        <dbReference type="Pfam" id="PF00586"/>
    </source>
</evidence>
<dbReference type="RefSeq" id="WP_101895696.1">
    <property type="nucleotide sequence ID" value="NZ_CP022684.1"/>
</dbReference>
<evidence type="ECO:0000313" key="5">
    <source>
        <dbReference type="Proteomes" id="UP000235116"/>
    </source>
</evidence>
<dbReference type="SUPFAM" id="SSF55326">
    <property type="entry name" value="PurM N-terminal domain-like"/>
    <property type="match status" value="1"/>
</dbReference>
<dbReference type="EMBL" id="CP022684">
    <property type="protein sequence ID" value="AUM14322.1"/>
    <property type="molecule type" value="Genomic_DNA"/>
</dbReference>
<dbReference type="GO" id="GO:0051604">
    <property type="term" value="P:protein maturation"/>
    <property type="evidence" value="ECO:0007669"/>
    <property type="project" value="TreeGrafter"/>
</dbReference>
<dbReference type="PANTHER" id="PTHR30303">
    <property type="entry name" value="HYDROGENASE ISOENZYMES FORMATION PROTEIN HYPE"/>
    <property type="match status" value="1"/>
</dbReference>
<dbReference type="InterPro" id="IPR016188">
    <property type="entry name" value="PurM-like_N"/>
</dbReference>
<dbReference type="Gene3D" id="3.90.650.10">
    <property type="entry name" value="PurM-like C-terminal domain"/>
    <property type="match status" value="1"/>
</dbReference>
<dbReference type="CDD" id="cd02197">
    <property type="entry name" value="HypE"/>
    <property type="match status" value="1"/>
</dbReference>
<keyword evidence="5" id="KW-1185">Reference proteome</keyword>
<dbReference type="InterPro" id="IPR011854">
    <property type="entry name" value="HypE"/>
</dbReference>